<dbReference type="SUPFAM" id="SSF52540">
    <property type="entry name" value="P-loop containing nucleoside triphosphate hydrolases"/>
    <property type="match status" value="1"/>
</dbReference>
<keyword evidence="1" id="KW-0418">Kinase</keyword>
<accession>A0ABS4Z281</accession>
<sequence length="184" mass="20315">MTLYLVVGLPGAGKTTRARELEVAVGALRLTPDDWLRAVFADDDPEGWRAAERVAHRDRIEGKLVEVGLRAAERGLDVVLDFGLWGRDERSALRWIAAARGIHPEVVYLPVEPAEQRRRVAARYDAGPGEFLMTDAELVQWQEQFEVPDAVELAGGAVPPVPPPHATWSDWASARWPSLPPQVG</sequence>
<keyword evidence="1" id="KW-0808">Transferase</keyword>
<gene>
    <name evidence="1" type="ORF">JOF54_000006</name>
</gene>
<dbReference type="EMBL" id="JAGIOB010000001">
    <property type="protein sequence ID" value="MBP2415084.1"/>
    <property type="molecule type" value="Genomic_DNA"/>
</dbReference>
<comment type="caution">
    <text evidence="1">The sequence shown here is derived from an EMBL/GenBank/DDBJ whole genome shotgun (WGS) entry which is preliminary data.</text>
</comment>
<dbReference type="RefSeq" id="WP_210051814.1">
    <property type="nucleotide sequence ID" value="NZ_BAAAMH010000016.1"/>
</dbReference>
<dbReference type="GO" id="GO:0016301">
    <property type="term" value="F:kinase activity"/>
    <property type="evidence" value="ECO:0007669"/>
    <property type="project" value="UniProtKB-KW"/>
</dbReference>
<protein>
    <submittedName>
        <fullName evidence="1">Kinase</fullName>
    </submittedName>
</protein>
<proteinExistence type="predicted"/>
<dbReference type="Pfam" id="PF13671">
    <property type="entry name" value="AAA_33"/>
    <property type="match status" value="1"/>
</dbReference>
<dbReference type="Gene3D" id="3.40.50.300">
    <property type="entry name" value="P-loop containing nucleotide triphosphate hydrolases"/>
    <property type="match status" value="1"/>
</dbReference>
<name>A0ABS4Z281_9ACTN</name>
<dbReference type="InterPro" id="IPR027417">
    <property type="entry name" value="P-loop_NTPase"/>
</dbReference>
<dbReference type="Proteomes" id="UP000758168">
    <property type="component" value="Unassembled WGS sequence"/>
</dbReference>
<evidence type="ECO:0000313" key="2">
    <source>
        <dbReference type="Proteomes" id="UP000758168"/>
    </source>
</evidence>
<reference evidence="1 2" key="1">
    <citation type="submission" date="2021-03" db="EMBL/GenBank/DDBJ databases">
        <title>Sequencing the genomes of 1000 actinobacteria strains.</title>
        <authorList>
            <person name="Klenk H.-P."/>
        </authorList>
    </citation>
    <scope>NUCLEOTIDE SEQUENCE [LARGE SCALE GENOMIC DNA]</scope>
    <source>
        <strain evidence="1 2">DSM 12936</strain>
    </source>
</reference>
<evidence type="ECO:0000313" key="1">
    <source>
        <dbReference type="EMBL" id="MBP2415084.1"/>
    </source>
</evidence>
<keyword evidence="2" id="KW-1185">Reference proteome</keyword>
<organism evidence="1 2">
    <name type="scientific">Microlunatus capsulatus</name>
    <dbReference type="NCBI Taxonomy" id="99117"/>
    <lineage>
        <taxon>Bacteria</taxon>
        <taxon>Bacillati</taxon>
        <taxon>Actinomycetota</taxon>
        <taxon>Actinomycetes</taxon>
        <taxon>Propionibacteriales</taxon>
        <taxon>Propionibacteriaceae</taxon>
        <taxon>Microlunatus</taxon>
    </lineage>
</organism>